<comment type="similarity">
    <text evidence="2 9">Belongs to the DXR family.</text>
</comment>
<feature type="binding site" evidence="9">
    <location>
        <position position="123"/>
    </location>
    <ligand>
        <name>NADPH</name>
        <dbReference type="ChEBI" id="CHEBI:57783"/>
    </ligand>
</feature>
<dbReference type="PIRSF" id="PIRSF006205">
    <property type="entry name" value="Dxp_reductismrs"/>
    <property type="match status" value="1"/>
</dbReference>
<organism evidence="13 14">
    <name type="scientific">Micavibrio aeruginosavorus</name>
    <dbReference type="NCBI Taxonomy" id="349221"/>
    <lineage>
        <taxon>Bacteria</taxon>
        <taxon>Pseudomonadati</taxon>
        <taxon>Bdellovibrionota</taxon>
        <taxon>Bdellovibrionia</taxon>
        <taxon>Bdellovibrionales</taxon>
        <taxon>Pseudobdellovibrionaceae</taxon>
        <taxon>Micavibrio</taxon>
    </lineage>
</organism>
<feature type="binding site" evidence="9">
    <location>
        <position position="10"/>
    </location>
    <ligand>
        <name>NADPH</name>
        <dbReference type="ChEBI" id="CHEBI:57783"/>
    </ligand>
</feature>
<dbReference type="Pfam" id="PF08436">
    <property type="entry name" value="DXP_redisom_C"/>
    <property type="match status" value="1"/>
</dbReference>
<feature type="binding site" evidence="9">
    <location>
        <position position="214"/>
    </location>
    <ligand>
        <name>1-deoxy-D-xylulose 5-phosphate</name>
        <dbReference type="ChEBI" id="CHEBI:57792"/>
    </ligand>
</feature>
<comment type="function">
    <text evidence="9">Catalyzes the NADPH-dependent rearrangement and reduction of 1-deoxy-D-xylulose-5-phosphate (DXP) to 2-C-methyl-D-erythritol 4-phosphate (MEP).</text>
</comment>
<feature type="domain" description="1-deoxy-D-xylulose 5-phosphate reductoisomerase C-terminal" evidence="11">
    <location>
        <begin position="143"/>
        <end position="226"/>
    </location>
</feature>
<dbReference type="Pfam" id="PF02670">
    <property type="entry name" value="DXP_reductoisom"/>
    <property type="match status" value="1"/>
</dbReference>
<evidence type="ECO:0000259" key="11">
    <source>
        <dbReference type="Pfam" id="PF08436"/>
    </source>
</evidence>
<dbReference type="AlphaFoldDB" id="A0A7T5R0N8"/>
<dbReference type="GO" id="GO:0051484">
    <property type="term" value="P:isopentenyl diphosphate biosynthetic process, methylerythritol 4-phosphate pathway involved in terpenoid biosynthetic process"/>
    <property type="evidence" value="ECO:0007669"/>
    <property type="project" value="TreeGrafter"/>
</dbReference>
<accession>A0A7T5R0N8</accession>
<dbReference type="PANTHER" id="PTHR30525">
    <property type="entry name" value="1-DEOXY-D-XYLULOSE 5-PHOSPHATE REDUCTOISOMERASE"/>
    <property type="match status" value="1"/>
</dbReference>
<evidence type="ECO:0000256" key="9">
    <source>
        <dbReference type="HAMAP-Rule" id="MF_00183"/>
    </source>
</evidence>
<dbReference type="InterPro" id="IPR036169">
    <property type="entry name" value="DXPR_C_sf"/>
</dbReference>
<feature type="binding site" evidence="9">
    <location>
        <position position="147"/>
    </location>
    <ligand>
        <name>Mn(2+)</name>
        <dbReference type="ChEBI" id="CHEBI:29035"/>
    </ligand>
</feature>
<evidence type="ECO:0000256" key="6">
    <source>
        <dbReference type="ARBA" id="ARBA00023211"/>
    </source>
</evidence>
<feature type="binding site" evidence="9">
    <location>
        <position position="12"/>
    </location>
    <ligand>
        <name>NADPH</name>
        <dbReference type="ChEBI" id="CHEBI:57783"/>
    </ligand>
</feature>
<dbReference type="InterPro" id="IPR013512">
    <property type="entry name" value="DXP_reductoisomerase_N"/>
</dbReference>
<comment type="catalytic activity">
    <reaction evidence="8">
        <text>2-C-methyl-D-erythritol 4-phosphate + NADP(+) = 1-deoxy-D-xylulose 5-phosphate + NADPH + H(+)</text>
        <dbReference type="Rhea" id="RHEA:13717"/>
        <dbReference type="ChEBI" id="CHEBI:15378"/>
        <dbReference type="ChEBI" id="CHEBI:57783"/>
        <dbReference type="ChEBI" id="CHEBI:57792"/>
        <dbReference type="ChEBI" id="CHEBI:58262"/>
        <dbReference type="ChEBI" id="CHEBI:58349"/>
        <dbReference type="EC" id="1.1.1.267"/>
    </reaction>
    <physiologicalReaction direction="right-to-left" evidence="8">
        <dbReference type="Rhea" id="RHEA:13719"/>
    </physiologicalReaction>
</comment>
<dbReference type="NCBIfam" id="TIGR00243">
    <property type="entry name" value="Dxr"/>
    <property type="match status" value="1"/>
</dbReference>
<dbReference type="Gene3D" id="1.10.1740.10">
    <property type="match status" value="1"/>
</dbReference>
<feature type="binding site" evidence="9">
    <location>
        <position position="202"/>
    </location>
    <ligand>
        <name>NADPH</name>
        <dbReference type="ChEBI" id="CHEBI:57783"/>
    </ligand>
</feature>
<evidence type="ECO:0000256" key="4">
    <source>
        <dbReference type="ARBA" id="ARBA00022857"/>
    </source>
</evidence>
<dbReference type="InterPro" id="IPR036291">
    <property type="entry name" value="NAD(P)-bd_dom_sf"/>
</dbReference>
<evidence type="ECO:0000259" key="10">
    <source>
        <dbReference type="Pfam" id="PF02670"/>
    </source>
</evidence>
<protein>
    <recommendedName>
        <fullName evidence="9">1-deoxy-D-xylulose 5-phosphate reductoisomerase</fullName>
        <shortName evidence="9">DXP reductoisomerase</shortName>
        <ecNumber evidence="9">1.1.1.267</ecNumber>
    </recommendedName>
    <alternativeName>
        <fullName evidence="9">1-deoxyxylulose-5-phosphate reductoisomerase</fullName>
    </alternativeName>
    <alternativeName>
        <fullName evidence="9">2-C-methyl-D-erythritol 4-phosphate synthase</fullName>
    </alternativeName>
</protein>
<feature type="binding site" evidence="9">
    <location>
        <position position="37"/>
    </location>
    <ligand>
        <name>NADPH</name>
        <dbReference type="ChEBI" id="CHEBI:57783"/>
    </ligand>
</feature>
<evidence type="ECO:0000256" key="5">
    <source>
        <dbReference type="ARBA" id="ARBA00023002"/>
    </source>
</evidence>
<dbReference type="GO" id="GO:0016853">
    <property type="term" value="F:isomerase activity"/>
    <property type="evidence" value="ECO:0007669"/>
    <property type="project" value="UniProtKB-KW"/>
</dbReference>
<dbReference type="GO" id="GO:0030604">
    <property type="term" value="F:1-deoxy-D-xylulose-5-phosphate reductoisomerase activity"/>
    <property type="evidence" value="ECO:0007669"/>
    <property type="project" value="UniProtKB-UniRule"/>
</dbReference>
<keyword evidence="6 9" id="KW-0464">Manganese</keyword>
<dbReference type="Gene3D" id="3.40.50.720">
    <property type="entry name" value="NAD(P)-binding Rossmann-like Domain"/>
    <property type="match status" value="1"/>
</dbReference>
<keyword evidence="13" id="KW-0413">Isomerase</keyword>
<feature type="binding site" evidence="9">
    <location>
        <position position="149"/>
    </location>
    <ligand>
        <name>Mn(2+)</name>
        <dbReference type="ChEBI" id="CHEBI:29035"/>
    </ligand>
</feature>
<dbReference type="SUPFAM" id="SSF51735">
    <property type="entry name" value="NAD(P)-binding Rossmann-fold domains"/>
    <property type="match status" value="1"/>
</dbReference>
<dbReference type="PANTHER" id="PTHR30525:SF0">
    <property type="entry name" value="1-DEOXY-D-XYLULOSE 5-PHOSPHATE REDUCTOISOMERASE, CHLOROPLASTIC"/>
    <property type="match status" value="1"/>
</dbReference>
<feature type="binding site" evidence="9">
    <location>
        <position position="209"/>
    </location>
    <ligand>
        <name>1-deoxy-D-xylulose 5-phosphate</name>
        <dbReference type="ChEBI" id="CHEBI:57792"/>
    </ligand>
</feature>
<feature type="binding site" evidence="9">
    <location>
        <position position="149"/>
    </location>
    <ligand>
        <name>1-deoxy-D-xylulose 5-phosphate</name>
        <dbReference type="ChEBI" id="CHEBI:57792"/>
    </ligand>
</feature>
<evidence type="ECO:0000256" key="2">
    <source>
        <dbReference type="ARBA" id="ARBA00006825"/>
    </source>
</evidence>
<comment type="caution">
    <text evidence="9">Lacks conserved residue(s) required for the propagation of feature annotation.</text>
</comment>
<evidence type="ECO:0000313" key="14">
    <source>
        <dbReference type="Proteomes" id="UP000595362"/>
    </source>
</evidence>
<feature type="binding site" evidence="9">
    <location>
        <position position="218"/>
    </location>
    <ligand>
        <name>Mn(2+)</name>
        <dbReference type="ChEBI" id="CHEBI:29035"/>
    </ligand>
</feature>
<keyword evidence="5 9" id="KW-0560">Oxidoreductase</keyword>
<dbReference type="GO" id="GO:0070402">
    <property type="term" value="F:NADPH binding"/>
    <property type="evidence" value="ECO:0007669"/>
    <property type="project" value="InterPro"/>
</dbReference>
<keyword evidence="7 9" id="KW-0414">Isoprene biosynthesis</keyword>
<evidence type="ECO:0000256" key="8">
    <source>
        <dbReference type="ARBA" id="ARBA00048543"/>
    </source>
</evidence>
<dbReference type="SUPFAM" id="SSF69055">
    <property type="entry name" value="1-deoxy-D-xylulose-5-phosphate reductoisomerase, C-terminal domain"/>
    <property type="match status" value="1"/>
</dbReference>
<feature type="domain" description="DXP reductoisomerase C-terminal" evidence="12">
    <location>
        <begin position="258"/>
        <end position="375"/>
    </location>
</feature>
<feature type="binding site" evidence="9">
    <location>
        <position position="13"/>
    </location>
    <ligand>
        <name>NADPH</name>
        <dbReference type="ChEBI" id="CHEBI:57783"/>
    </ligand>
</feature>
<feature type="domain" description="1-deoxy-D-xylulose 5-phosphate reductoisomerase N-terminal" evidence="10">
    <location>
        <begin position="4"/>
        <end position="129"/>
    </location>
</feature>
<evidence type="ECO:0000313" key="13">
    <source>
        <dbReference type="EMBL" id="QQG35337.1"/>
    </source>
</evidence>
<evidence type="ECO:0000256" key="1">
    <source>
        <dbReference type="ARBA" id="ARBA00005094"/>
    </source>
</evidence>
<proteinExistence type="inferred from homology"/>
<feature type="binding site" evidence="9">
    <location>
        <position position="122"/>
    </location>
    <ligand>
        <name>1-deoxy-D-xylulose 5-phosphate</name>
        <dbReference type="ChEBI" id="CHEBI:57792"/>
    </ligand>
</feature>
<dbReference type="FunFam" id="3.40.50.720:FF:000045">
    <property type="entry name" value="1-deoxy-D-xylulose 5-phosphate reductoisomerase"/>
    <property type="match status" value="1"/>
</dbReference>
<feature type="binding site" evidence="9">
    <location>
        <position position="121"/>
    </location>
    <ligand>
        <name>NADPH</name>
        <dbReference type="ChEBI" id="CHEBI:57783"/>
    </ligand>
</feature>
<dbReference type="Pfam" id="PF13288">
    <property type="entry name" value="DXPR_C"/>
    <property type="match status" value="1"/>
</dbReference>
<feature type="binding site" evidence="9">
    <location>
        <position position="11"/>
    </location>
    <ligand>
        <name>NADPH</name>
        <dbReference type="ChEBI" id="CHEBI:57783"/>
    </ligand>
</feature>
<dbReference type="UniPathway" id="UPA00056">
    <property type="reaction ID" value="UER00092"/>
</dbReference>
<dbReference type="SUPFAM" id="SSF55347">
    <property type="entry name" value="Glyceraldehyde-3-phosphate dehydrogenase-like, C-terminal domain"/>
    <property type="match status" value="1"/>
</dbReference>
<dbReference type="Proteomes" id="UP000595362">
    <property type="component" value="Chromosome"/>
</dbReference>
<dbReference type="InterPro" id="IPR026877">
    <property type="entry name" value="DXPR_C"/>
</dbReference>
<dbReference type="EMBL" id="CP066681">
    <property type="protein sequence ID" value="QQG35337.1"/>
    <property type="molecule type" value="Genomic_DNA"/>
</dbReference>
<feature type="binding site" evidence="9">
    <location>
        <position position="173"/>
    </location>
    <ligand>
        <name>1-deoxy-D-xylulose 5-phosphate</name>
        <dbReference type="ChEBI" id="CHEBI:57792"/>
    </ligand>
</feature>
<evidence type="ECO:0000256" key="3">
    <source>
        <dbReference type="ARBA" id="ARBA00022723"/>
    </source>
</evidence>
<name>A0A7T5R0N8_9BACT</name>
<evidence type="ECO:0000256" key="7">
    <source>
        <dbReference type="ARBA" id="ARBA00023229"/>
    </source>
</evidence>
<keyword evidence="9" id="KW-0460">Magnesium</keyword>
<sequence>MKTVSVLGSTGSVGRSTVDLILSSPENFAVQVLTAQKNAELLAEQARKTKARKAVIGDESLRPFLSELLAGTGIEVAAGRQAVIDAGAEPADWVMAAIVGMAGLEPLLAAINQGCAVAIANKEPLVAAGPLVIALAHEKGTTLLPVDSEHNAIFQVFEPDNRSAVERLVLTASGGPFRTWAKEQIARATPAQAVAHPNWSMGAKISIDSASMMNKALEVIEAHYLFSMPPEKIEVLVHPQSVIHSMVEYADGSFLAQLGAPDMKTPIAYALAWPRRMQTSGARLDIGRLRQLDFSAPDHEKFPLLPLAYGCLRGGQSACVAFNAANEVAVAAFLQEKIGFTDIYRVVSEALEQNQQGGALQSLEDILLLDHTVRRLCESYINSFTSLKRAGHS</sequence>
<feature type="binding site" evidence="9">
    <location>
        <position position="218"/>
    </location>
    <ligand>
        <name>1-deoxy-D-xylulose 5-phosphate</name>
        <dbReference type="ChEBI" id="CHEBI:57792"/>
    </ligand>
</feature>
<feature type="binding site" evidence="9">
    <location>
        <position position="196"/>
    </location>
    <ligand>
        <name>1-deoxy-D-xylulose 5-phosphate</name>
        <dbReference type="ChEBI" id="CHEBI:57792"/>
    </ligand>
</feature>
<dbReference type="InterPro" id="IPR013644">
    <property type="entry name" value="DXP_reductoisomerase_C"/>
</dbReference>
<feature type="binding site" evidence="9">
    <location>
        <position position="38"/>
    </location>
    <ligand>
        <name>NADPH</name>
        <dbReference type="ChEBI" id="CHEBI:57783"/>
    </ligand>
</feature>
<reference evidence="13 14" key="1">
    <citation type="submission" date="2020-07" db="EMBL/GenBank/DDBJ databases">
        <title>Huge and variable diversity of episymbiotic CPR bacteria and DPANN archaea in groundwater ecosystems.</title>
        <authorList>
            <person name="He C.Y."/>
            <person name="Keren R."/>
            <person name="Whittaker M."/>
            <person name="Farag I.F."/>
            <person name="Doudna J."/>
            <person name="Cate J.H.D."/>
            <person name="Banfield J.F."/>
        </authorList>
    </citation>
    <scope>NUCLEOTIDE SEQUENCE [LARGE SCALE GENOMIC DNA]</scope>
    <source>
        <strain evidence="13">NC_groundwater_70_Ag_B-0.1um_54_66</strain>
    </source>
</reference>
<evidence type="ECO:0000259" key="12">
    <source>
        <dbReference type="Pfam" id="PF13288"/>
    </source>
</evidence>
<gene>
    <name evidence="9" type="primary">dxr</name>
    <name evidence="13" type="ORF">HYS17_07215</name>
</gene>
<keyword evidence="3 9" id="KW-0479">Metal-binding</keyword>
<comment type="pathway">
    <text evidence="1 9">Isoprenoid biosynthesis; isopentenyl diphosphate biosynthesis via DXP pathway; isopentenyl diphosphate from 1-deoxy-D-xylulose 5-phosphate: step 1/6.</text>
</comment>
<comment type="cofactor">
    <cofactor evidence="9">
        <name>Mg(2+)</name>
        <dbReference type="ChEBI" id="CHEBI:18420"/>
    </cofactor>
    <cofactor evidence="9">
        <name>Mn(2+)</name>
        <dbReference type="ChEBI" id="CHEBI:29035"/>
    </cofactor>
</comment>
<dbReference type="InterPro" id="IPR003821">
    <property type="entry name" value="DXP_reductoisomerase"/>
</dbReference>
<dbReference type="GO" id="GO:0030145">
    <property type="term" value="F:manganese ion binding"/>
    <property type="evidence" value="ECO:0007669"/>
    <property type="project" value="TreeGrafter"/>
</dbReference>
<dbReference type="EC" id="1.1.1.267" evidence="9"/>
<keyword evidence="4 9" id="KW-0521">NADP</keyword>
<feature type="binding site" evidence="9">
    <location>
        <position position="148"/>
    </location>
    <ligand>
        <name>1-deoxy-D-xylulose 5-phosphate</name>
        <dbReference type="ChEBI" id="CHEBI:57792"/>
    </ligand>
</feature>
<feature type="binding site" evidence="9">
    <location>
        <position position="215"/>
    </location>
    <ligand>
        <name>1-deoxy-D-xylulose 5-phosphate</name>
        <dbReference type="ChEBI" id="CHEBI:57792"/>
    </ligand>
</feature>
<dbReference type="HAMAP" id="MF_00183">
    <property type="entry name" value="DXP_reductoisom"/>
    <property type="match status" value="1"/>
</dbReference>